<keyword evidence="5" id="KW-0010">Activator</keyword>
<gene>
    <name evidence="8" type="primary">oxyR_4</name>
    <name evidence="8" type="ORF">NCTC12722_03364</name>
</gene>
<protein>
    <submittedName>
        <fullName evidence="8">Morphology and auto-aggregation control protein</fullName>
    </submittedName>
</protein>
<sequence>MLNTISAWLVMLKLRWSGVDFRALHYFVGIAEIGSITRAAQHLNVAQPALSRHVRQLEEELGAQLFIRESRGIRMTDQGRELYEHAKSILRNVQRAKDDVRGSAGNPGGNTTLGVVPTICPLIAPKLVSSLQSDYPRINLKIDEGYSQPLIDWLDAGRLDLALVTEPPPTRRLFIEHLVSEEMVFATARGSRPKGAIPIAELAKTPLILSHGIRTILDNLLGHKGPLVTALLELNSIETIRLMVRQGIGTTVLPRSILHDEAKTGQISLHSIGPSGLFRRLAIAYSRTRRLSNASEIVKGLLMNIVATQDKQRMFRAPSKVK</sequence>
<dbReference type="PANTHER" id="PTHR30293">
    <property type="entry name" value="TRANSCRIPTIONAL REGULATORY PROTEIN NAC-RELATED"/>
    <property type="match status" value="1"/>
</dbReference>
<feature type="domain" description="HTH lysR-type" evidence="7">
    <location>
        <begin position="19"/>
        <end position="76"/>
    </location>
</feature>
<evidence type="ECO:0000313" key="9">
    <source>
        <dbReference type="Proteomes" id="UP000254343"/>
    </source>
</evidence>
<dbReference type="InterPro" id="IPR000847">
    <property type="entry name" value="LysR_HTH_N"/>
</dbReference>
<keyword evidence="3" id="KW-0805">Transcription regulation</keyword>
<dbReference type="GO" id="GO:0003677">
    <property type="term" value="F:DNA binding"/>
    <property type="evidence" value="ECO:0007669"/>
    <property type="project" value="UniProtKB-KW"/>
</dbReference>
<proteinExistence type="inferred from homology"/>
<dbReference type="Pfam" id="PF03466">
    <property type="entry name" value="LysR_substrate"/>
    <property type="match status" value="1"/>
</dbReference>
<dbReference type="SUPFAM" id="SSF53850">
    <property type="entry name" value="Periplasmic binding protein-like II"/>
    <property type="match status" value="1"/>
</dbReference>
<comment type="function">
    <text evidence="1">NodD regulates the expression of the nodABCFE genes which encode other nodulation proteins. NodD is also a negative regulator of its own expression. Binds flavonoids as inducers.</text>
</comment>
<evidence type="ECO:0000256" key="3">
    <source>
        <dbReference type="ARBA" id="ARBA00023015"/>
    </source>
</evidence>
<evidence type="ECO:0000256" key="6">
    <source>
        <dbReference type="ARBA" id="ARBA00023163"/>
    </source>
</evidence>
<dbReference type="SUPFAM" id="SSF46785">
    <property type="entry name" value="Winged helix' DNA-binding domain"/>
    <property type="match status" value="1"/>
</dbReference>
<dbReference type="Proteomes" id="UP000254343">
    <property type="component" value="Unassembled WGS sequence"/>
</dbReference>
<dbReference type="AlphaFoldDB" id="A0A380WB54"/>
<accession>A0A380WB54</accession>
<comment type="similarity">
    <text evidence="2">Belongs to the LysR transcriptional regulatory family.</text>
</comment>
<evidence type="ECO:0000313" key="8">
    <source>
        <dbReference type="EMBL" id="SUU86142.1"/>
    </source>
</evidence>
<evidence type="ECO:0000256" key="4">
    <source>
        <dbReference type="ARBA" id="ARBA00023125"/>
    </source>
</evidence>
<evidence type="ECO:0000256" key="1">
    <source>
        <dbReference type="ARBA" id="ARBA00003502"/>
    </source>
</evidence>
<dbReference type="PRINTS" id="PR00039">
    <property type="entry name" value="HTHLYSR"/>
</dbReference>
<dbReference type="RefSeq" id="WP_002716966.1">
    <property type="nucleotide sequence ID" value="NZ_UFSI01000001.1"/>
</dbReference>
<dbReference type="InterPro" id="IPR005119">
    <property type="entry name" value="LysR_subst-bd"/>
</dbReference>
<dbReference type="OrthoDB" id="8479357at2"/>
<keyword evidence="4" id="KW-0238">DNA-binding</keyword>
<keyword evidence="6" id="KW-0804">Transcription</keyword>
<dbReference type="InterPro" id="IPR036388">
    <property type="entry name" value="WH-like_DNA-bd_sf"/>
</dbReference>
<name>A0A380WB54_AFIFE</name>
<dbReference type="GO" id="GO:2000142">
    <property type="term" value="P:regulation of DNA-templated transcription initiation"/>
    <property type="evidence" value="ECO:0007669"/>
    <property type="project" value="TreeGrafter"/>
</dbReference>
<dbReference type="InterPro" id="IPR036390">
    <property type="entry name" value="WH_DNA-bd_sf"/>
</dbReference>
<evidence type="ECO:0000256" key="5">
    <source>
        <dbReference type="ARBA" id="ARBA00023159"/>
    </source>
</evidence>
<dbReference type="Gene3D" id="3.40.190.10">
    <property type="entry name" value="Periplasmic binding protein-like II"/>
    <property type="match status" value="2"/>
</dbReference>
<dbReference type="PROSITE" id="PS50931">
    <property type="entry name" value="HTH_LYSR"/>
    <property type="match status" value="1"/>
</dbReference>
<dbReference type="PANTHER" id="PTHR30293:SF0">
    <property type="entry name" value="NITROGEN ASSIMILATION REGULATORY PROTEIN NAC"/>
    <property type="match status" value="1"/>
</dbReference>
<dbReference type="FunFam" id="1.10.10.10:FF:000001">
    <property type="entry name" value="LysR family transcriptional regulator"/>
    <property type="match status" value="1"/>
</dbReference>
<dbReference type="Pfam" id="PF00126">
    <property type="entry name" value="HTH_1"/>
    <property type="match status" value="1"/>
</dbReference>
<reference evidence="8 9" key="1">
    <citation type="submission" date="2018-06" db="EMBL/GenBank/DDBJ databases">
        <authorList>
            <consortium name="Pathogen Informatics"/>
            <person name="Doyle S."/>
        </authorList>
    </citation>
    <scope>NUCLEOTIDE SEQUENCE [LARGE SCALE GENOMIC DNA]</scope>
    <source>
        <strain evidence="8 9">NCTC12722</strain>
    </source>
</reference>
<dbReference type="EMBL" id="UIGB01000001">
    <property type="protein sequence ID" value="SUU86142.1"/>
    <property type="molecule type" value="Genomic_DNA"/>
</dbReference>
<evidence type="ECO:0000259" key="7">
    <source>
        <dbReference type="PROSITE" id="PS50931"/>
    </source>
</evidence>
<organism evidence="8 9">
    <name type="scientific">Afipia felis</name>
    <name type="common">Cat scratch disease bacillus</name>
    <dbReference type="NCBI Taxonomy" id="1035"/>
    <lineage>
        <taxon>Bacteria</taxon>
        <taxon>Pseudomonadati</taxon>
        <taxon>Pseudomonadota</taxon>
        <taxon>Alphaproteobacteria</taxon>
        <taxon>Hyphomicrobiales</taxon>
        <taxon>Nitrobacteraceae</taxon>
        <taxon>Afipia</taxon>
    </lineage>
</organism>
<dbReference type="Gene3D" id="1.10.10.10">
    <property type="entry name" value="Winged helix-like DNA-binding domain superfamily/Winged helix DNA-binding domain"/>
    <property type="match status" value="1"/>
</dbReference>
<evidence type="ECO:0000256" key="2">
    <source>
        <dbReference type="ARBA" id="ARBA00009437"/>
    </source>
</evidence>
<dbReference type="GO" id="GO:0003700">
    <property type="term" value="F:DNA-binding transcription factor activity"/>
    <property type="evidence" value="ECO:0007669"/>
    <property type="project" value="InterPro"/>
</dbReference>